<comment type="caution">
    <text evidence="1">The sequence shown here is derived from an EMBL/GenBank/DDBJ whole genome shotgun (WGS) entry which is preliminary data.</text>
</comment>
<evidence type="ECO:0000313" key="1">
    <source>
        <dbReference type="EMBL" id="EKS00076.1"/>
    </source>
</evidence>
<evidence type="ECO:0000313" key="2">
    <source>
        <dbReference type="Proteomes" id="UP000001343"/>
    </source>
</evidence>
<protein>
    <submittedName>
        <fullName evidence="1">Uncharacterized protein</fullName>
    </submittedName>
</protein>
<dbReference type="AlphaFoldDB" id="A0AA87MQW2"/>
<organism evidence="1 2">
    <name type="scientific">Leptospira mayottensis 200901122</name>
    <dbReference type="NCBI Taxonomy" id="1193010"/>
    <lineage>
        <taxon>Bacteria</taxon>
        <taxon>Pseudomonadati</taxon>
        <taxon>Spirochaetota</taxon>
        <taxon>Spirochaetia</taxon>
        <taxon>Leptospirales</taxon>
        <taxon>Leptospiraceae</taxon>
        <taxon>Leptospira</taxon>
    </lineage>
</organism>
<name>A0AA87MQW2_9LEPT</name>
<accession>A0AA87MQW2</accession>
<sequence length="43" mass="5061">MRTSFIIKSTFQKIFVGTLAFYLCKVLTIRHLKRADSSNLQKR</sequence>
<reference evidence="1 2" key="1">
    <citation type="journal article" date="2014" name="Int. J. Syst. Evol. Microbiol.">
        <title>Leptospira mayottensis sp. nov., a pathogenic species of the genus Leptospira isolated from humans.</title>
        <authorList>
            <person name="Bourhy P."/>
            <person name="Collet L."/>
            <person name="Brisse S."/>
            <person name="Picardeau M."/>
        </authorList>
    </citation>
    <scope>NUCLEOTIDE SEQUENCE [LARGE SCALE GENOMIC DNA]</scope>
    <source>
        <strain evidence="1 2">200901122</strain>
    </source>
</reference>
<dbReference type="EMBL" id="AKWM02000040">
    <property type="protein sequence ID" value="EKS00076.1"/>
    <property type="molecule type" value="Genomic_DNA"/>
</dbReference>
<dbReference type="Proteomes" id="UP000001343">
    <property type="component" value="Unassembled WGS sequence"/>
</dbReference>
<gene>
    <name evidence="1" type="ORF">LEP1GSC125_3522</name>
</gene>
<proteinExistence type="predicted"/>